<proteinExistence type="predicted"/>
<gene>
    <name evidence="1" type="ORF">PFISCL1PPCAC_21348</name>
</gene>
<accession>A0AAV5WGN6</accession>
<evidence type="ECO:0000313" key="1">
    <source>
        <dbReference type="EMBL" id="GMT30051.1"/>
    </source>
</evidence>
<dbReference type="AlphaFoldDB" id="A0AAV5WGN6"/>
<dbReference type="Proteomes" id="UP001432322">
    <property type="component" value="Unassembled WGS sequence"/>
</dbReference>
<comment type="caution">
    <text evidence="1">The sequence shown here is derived from an EMBL/GenBank/DDBJ whole genome shotgun (WGS) entry which is preliminary data.</text>
</comment>
<organism evidence="1 2">
    <name type="scientific">Pristionchus fissidentatus</name>
    <dbReference type="NCBI Taxonomy" id="1538716"/>
    <lineage>
        <taxon>Eukaryota</taxon>
        <taxon>Metazoa</taxon>
        <taxon>Ecdysozoa</taxon>
        <taxon>Nematoda</taxon>
        <taxon>Chromadorea</taxon>
        <taxon>Rhabditida</taxon>
        <taxon>Rhabditina</taxon>
        <taxon>Diplogasteromorpha</taxon>
        <taxon>Diplogasteroidea</taxon>
        <taxon>Neodiplogasteridae</taxon>
        <taxon>Pristionchus</taxon>
    </lineage>
</organism>
<reference evidence="1" key="1">
    <citation type="submission" date="2023-10" db="EMBL/GenBank/DDBJ databases">
        <title>Genome assembly of Pristionchus species.</title>
        <authorList>
            <person name="Yoshida K."/>
            <person name="Sommer R.J."/>
        </authorList>
    </citation>
    <scope>NUCLEOTIDE SEQUENCE</scope>
    <source>
        <strain evidence="1">RS5133</strain>
    </source>
</reference>
<dbReference type="EMBL" id="BTSY01000005">
    <property type="protein sequence ID" value="GMT30051.1"/>
    <property type="molecule type" value="Genomic_DNA"/>
</dbReference>
<name>A0AAV5WGN6_9BILA</name>
<feature type="non-terminal residue" evidence="1">
    <location>
        <position position="1"/>
    </location>
</feature>
<sequence length="135" mass="15284">IDSSTGGVDHMEKINEFLIFDILEFDLCLFFLNEITVKHCSEDGRMSCEILIPTTLLTFIFASKVILSFTMNPLIGSISLSQSVKIPPTVFLDCTKFRETLCSSERLKSPDEWRNRIVASLSQLHSFASHSSLQY</sequence>
<protein>
    <submittedName>
        <fullName evidence="1">Uncharacterized protein</fullName>
    </submittedName>
</protein>
<evidence type="ECO:0000313" key="2">
    <source>
        <dbReference type="Proteomes" id="UP001432322"/>
    </source>
</evidence>
<feature type="non-terminal residue" evidence="1">
    <location>
        <position position="135"/>
    </location>
</feature>
<keyword evidence="2" id="KW-1185">Reference proteome</keyword>